<evidence type="ECO:0000256" key="2">
    <source>
        <dbReference type="ARBA" id="ARBA00017846"/>
    </source>
</evidence>
<dbReference type="GO" id="GO:0006310">
    <property type="term" value="P:DNA recombination"/>
    <property type="evidence" value="ECO:0007669"/>
    <property type="project" value="UniProtKB-UniRule"/>
</dbReference>
<dbReference type="InterPro" id="IPR045562">
    <property type="entry name" value="RecG_dom3_C"/>
</dbReference>
<dbReference type="Pfam" id="PF00271">
    <property type="entry name" value="Helicase_C"/>
    <property type="match status" value="1"/>
</dbReference>
<keyword evidence="4 15" id="KW-0227">DNA damage</keyword>
<feature type="domain" description="Helicase C-terminal" evidence="17">
    <location>
        <begin position="489"/>
        <end position="635"/>
    </location>
</feature>
<dbReference type="GO" id="GO:0003677">
    <property type="term" value="F:DNA binding"/>
    <property type="evidence" value="ECO:0007669"/>
    <property type="project" value="UniProtKB-KW"/>
</dbReference>
<evidence type="ECO:0000313" key="19">
    <source>
        <dbReference type="Proteomes" id="UP000218327"/>
    </source>
</evidence>
<dbReference type="Pfam" id="PF17191">
    <property type="entry name" value="RecG_wedge"/>
    <property type="match status" value="1"/>
</dbReference>
<evidence type="ECO:0000256" key="13">
    <source>
        <dbReference type="ARBA" id="ARBA00034808"/>
    </source>
</evidence>
<dbReference type="GO" id="GO:0043138">
    <property type="term" value="F:3'-5' DNA helicase activity"/>
    <property type="evidence" value="ECO:0007669"/>
    <property type="project" value="UniProtKB-EC"/>
</dbReference>
<comment type="function">
    <text evidence="15">Plays a critical role in recombination and DNA repair. Helps process Holliday junction intermediates to mature products by catalyzing branch migration. Has replication fork regression activity, unwinds stalled or blocked replication forks to make a HJ that can be resolved. Has a DNA unwinding activity characteristic of a DNA helicase with 3'-5' polarity.</text>
</comment>
<dbReference type="PROSITE" id="PS51192">
    <property type="entry name" value="HELICASE_ATP_BIND_1"/>
    <property type="match status" value="1"/>
</dbReference>
<dbReference type="CDD" id="cd04488">
    <property type="entry name" value="RecG_wedge_OBF"/>
    <property type="match status" value="1"/>
</dbReference>
<dbReference type="NCBIfam" id="NF008163">
    <property type="entry name" value="PRK10917.1-1"/>
    <property type="match status" value="1"/>
</dbReference>
<dbReference type="InterPro" id="IPR027417">
    <property type="entry name" value="P-loop_NTPase"/>
</dbReference>
<keyword evidence="6 15" id="KW-0347">Helicase</keyword>
<dbReference type="Pfam" id="PF00270">
    <property type="entry name" value="DEAD"/>
    <property type="match status" value="1"/>
</dbReference>
<evidence type="ECO:0000256" key="1">
    <source>
        <dbReference type="ARBA" id="ARBA00007504"/>
    </source>
</evidence>
<dbReference type="InterPro" id="IPR012340">
    <property type="entry name" value="NA-bd_OB-fold"/>
</dbReference>
<evidence type="ECO:0000259" key="16">
    <source>
        <dbReference type="PROSITE" id="PS51192"/>
    </source>
</evidence>
<evidence type="ECO:0000256" key="11">
    <source>
        <dbReference type="ARBA" id="ARBA00023235"/>
    </source>
</evidence>
<dbReference type="FunFam" id="3.40.50.300:FF:000391">
    <property type="entry name" value="ATP-dependent DNA helicase RecG"/>
    <property type="match status" value="1"/>
</dbReference>
<proteinExistence type="inferred from homology"/>
<dbReference type="EC" id="5.6.2.4" evidence="13 15"/>
<dbReference type="CDD" id="cd17992">
    <property type="entry name" value="DEXHc_RecG"/>
    <property type="match status" value="1"/>
</dbReference>
<accession>A0A2A5B0Z7</accession>
<evidence type="ECO:0000256" key="7">
    <source>
        <dbReference type="ARBA" id="ARBA00022840"/>
    </source>
</evidence>
<comment type="similarity">
    <text evidence="1 15">Belongs to the helicase family. RecG subfamily.</text>
</comment>
<keyword evidence="11" id="KW-0413">Isomerase</keyword>
<reference evidence="19" key="1">
    <citation type="submission" date="2017-08" db="EMBL/GenBank/DDBJ databases">
        <title>A dynamic microbial community with high functional redundancy inhabits the cold, oxic subseafloor aquifer.</title>
        <authorList>
            <person name="Tully B.J."/>
            <person name="Wheat C.G."/>
            <person name="Glazer B.T."/>
            <person name="Huber J.A."/>
        </authorList>
    </citation>
    <scope>NUCLEOTIDE SEQUENCE [LARGE SCALE GENOMIC DNA]</scope>
</reference>
<keyword evidence="3 15" id="KW-0547">Nucleotide-binding</keyword>
<dbReference type="EMBL" id="NVVJ01000019">
    <property type="protein sequence ID" value="PCJ25224.1"/>
    <property type="molecule type" value="Genomic_DNA"/>
</dbReference>
<keyword evidence="7 15" id="KW-0067">ATP-binding</keyword>
<dbReference type="InterPro" id="IPR001650">
    <property type="entry name" value="Helicase_C-like"/>
</dbReference>
<dbReference type="SMART" id="SM00487">
    <property type="entry name" value="DEXDc"/>
    <property type="match status" value="1"/>
</dbReference>
<dbReference type="SUPFAM" id="SSF50249">
    <property type="entry name" value="Nucleic acid-binding proteins"/>
    <property type="match status" value="1"/>
</dbReference>
<keyword evidence="8" id="KW-0238">DNA-binding</keyword>
<gene>
    <name evidence="18" type="ORF">COA96_07775</name>
</gene>
<comment type="caution">
    <text evidence="18">The sequence shown here is derived from an EMBL/GenBank/DDBJ whole genome shotgun (WGS) entry which is preliminary data.</text>
</comment>
<dbReference type="NCBIfam" id="NF008165">
    <property type="entry name" value="PRK10917.1-3"/>
    <property type="match status" value="1"/>
</dbReference>
<name>A0A2A5B0Z7_9GAMM</name>
<sequence>MKNGQSLDRIPLTQLQGVGPALEKKLNVIGIFNVQDLLFHLPLRYEDRTRIASIASIHTGDTVQLQGEITSCDIQFGRRRSLKCTLRDNSGFISLRFFHFSNSQKNSLAPGTQILCYGEVKRGRSGYEIFHPEYKLLSELENMDELPVADSLTPVYPTTEGLQQTRLRNIAAQALAFLDDGNNVIQDYLPKELISQFGLYGLTDAIKLIHRPPIDAPLSWLTEGANPGQTRLAFEELLAHRLSMRRFKNDSNQQSAPRLGAASKLTAKFLQQLPFTLTNGQQTAYQEIADDLSKACPMLRLLQGDVGSGKTVVAALAALHALDENFQVALMAPTELLAEQHLSNFKQWLTPLGIQVGWLSGKIKGKQRKEQLENMANGSSQLTIGTHALFQDEVEYQRLGLIIIDEQHRFGVHQRLALREKAGSKQLNPHQLVMTATPIPRTLAMSAYADLDNSIIDELPPGRIPVNTVIISSERRPQVIERIEKACAGNNQAYWVCTLIEESEVLQCQAAEVTAEQLSLLLPNISVGLIHGRMKSKEKIEVMQSFKDGHLQLLVATTVIEVGVDVPNASLMVIENPERLGLAQLHQLRGRVGRGSISSHCILLYQTPLSKAGKQRLSVMRQSNDGFFIAEKDLELRGPGQVLGTQQTGLMSFRVADISRNSNLLDQVRDASEIVMANHPEIVDPLIHRWLGDRVNYANV</sequence>
<evidence type="ECO:0000256" key="10">
    <source>
        <dbReference type="ARBA" id="ARBA00023204"/>
    </source>
</evidence>
<evidence type="ECO:0000256" key="12">
    <source>
        <dbReference type="ARBA" id="ARBA00034617"/>
    </source>
</evidence>
<dbReference type="InterPro" id="IPR014001">
    <property type="entry name" value="Helicase_ATP-bd"/>
</dbReference>
<dbReference type="Proteomes" id="UP000218327">
    <property type="component" value="Unassembled WGS sequence"/>
</dbReference>
<evidence type="ECO:0000256" key="14">
    <source>
        <dbReference type="ARBA" id="ARBA00048988"/>
    </source>
</evidence>
<dbReference type="Gene3D" id="2.40.50.140">
    <property type="entry name" value="Nucleic acid-binding proteins"/>
    <property type="match status" value="1"/>
</dbReference>
<comment type="catalytic activity">
    <reaction evidence="14 15">
        <text>ATP + H2O = ADP + phosphate + H(+)</text>
        <dbReference type="Rhea" id="RHEA:13065"/>
        <dbReference type="ChEBI" id="CHEBI:15377"/>
        <dbReference type="ChEBI" id="CHEBI:15378"/>
        <dbReference type="ChEBI" id="CHEBI:30616"/>
        <dbReference type="ChEBI" id="CHEBI:43474"/>
        <dbReference type="ChEBI" id="CHEBI:456216"/>
        <dbReference type="EC" id="5.6.2.4"/>
    </reaction>
</comment>
<keyword evidence="5 15" id="KW-0378">Hydrolase</keyword>
<dbReference type="AlphaFoldDB" id="A0A2A5B0Z7"/>
<evidence type="ECO:0000259" key="17">
    <source>
        <dbReference type="PROSITE" id="PS51194"/>
    </source>
</evidence>
<dbReference type="InterPro" id="IPR033454">
    <property type="entry name" value="RecG_wedge"/>
</dbReference>
<organism evidence="18 19">
    <name type="scientific">SAR86 cluster bacterium</name>
    <dbReference type="NCBI Taxonomy" id="2030880"/>
    <lineage>
        <taxon>Bacteria</taxon>
        <taxon>Pseudomonadati</taxon>
        <taxon>Pseudomonadota</taxon>
        <taxon>Gammaproteobacteria</taxon>
        <taxon>SAR86 cluster</taxon>
    </lineage>
</organism>
<protein>
    <recommendedName>
        <fullName evidence="2 15">ATP-dependent DNA helicase RecG</fullName>
        <ecNumber evidence="13 15">5.6.2.4</ecNumber>
    </recommendedName>
</protein>
<dbReference type="InterPro" id="IPR047112">
    <property type="entry name" value="RecG/Mfd"/>
</dbReference>
<keyword evidence="9 15" id="KW-0233">DNA recombination</keyword>
<dbReference type="PROSITE" id="PS51194">
    <property type="entry name" value="HELICASE_CTER"/>
    <property type="match status" value="1"/>
</dbReference>
<evidence type="ECO:0000256" key="6">
    <source>
        <dbReference type="ARBA" id="ARBA00022806"/>
    </source>
</evidence>
<evidence type="ECO:0000256" key="8">
    <source>
        <dbReference type="ARBA" id="ARBA00023125"/>
    </source>
</evidence>
<feature type="domain" description="Helicase ATP-binding" evidence="16">
    <location>
        <begin position="291"/>
        <end position="456"/>
    </location>
</feature>
<keyword evidence="10 15" id="KW-0234">DNA repair</keyword>
<comment type="catalytic activity">
    <reaction evidence="12 15">
        <text>Couples ATP hydrolysis with the unwinding of duplex DNA by translocating in the 3'-5' direction.</text>
        <dbReference type="EC" id="5.6.2.4"/>
    </reaction>
</comment>
<dbReference type="NCBIfam" id="NF008166">
    <property type="entry name" value="PRK10917.1-4"/>
    <property type="match status" value="1"/>
</dbReference>
<evidence type="ECO:0000313" key="18">
    <source>
        <dbReference type="EMBL" id="PCJ25224.1"/>
    </source>
</evidence>
<dbReference type="CDD" id="cd18811">
    <property type="entry name" value="SF2_C_RecG"/>
    <property type="match status" value="1"/>
</dbReference>
<dbReference type="PANTHER" id="PTHR47964">
    <property type="entry name" value="ATP-DEPENDENT DNA HELICASE HOMOLOG RECG, CHLOROPLASTIC"/>
    <property type="match status" value="1"/>
</dbReference>
<evidence type="ECO:0000256" key="15">
    <source>
        <dbReference type="RuleBase" id="RU363016"/>
    </source>
</evidence>
<dbReference type="SUPFAM" id="SSF52540">
    <property type="entry name" value="P-loop containing nucleoside triphosphate hydrolases"/>
    <property type="match status" value="2"/>
</dbReference>
<evidence type="ECO:0000256" key="9">
    <source>
        <dbReference type="ARBA" id="ARBA00023172"/>
    </source>
</evidence>
<dbReference type="NCBIfam" id="TIGR00643">
    <property type="entry name" value="recG"/>
    <property type="match status" value="1"/>
</dbReference>
<dbReference type="InterPro" id="IPR004609">
    <property type="entry name" value="ATP-dep_DNA_helicase_RecG"/>
</dbReference>
<dbReference type="GO" id="GO:0016887">
    <property type="term" value="F:ATP hydrolysis activity"/>
    <property type="evidence" value="ECO:0007669"/>
    <property type="project" value="RHEA"/>
</dbReference>
<evidence type="ECO:0000256" key="5">
    <source>
        <dbReference type="ARBA" id="ARBA00022801"/>
    </source>
</evidence>
<dbReference type="Gene3D" id="3.40.50.300">
    <property type="entry name" value="P-loop containing nucleotide triphosphate hydrolases"/>
    <property type="match status" value="2"/>
</dbReference>
<dbReference type="SMART" id="SM00490">
    <property type="entry name" value="HELICc"/>
    <property type="match status" value="1"/>
</dbReference>
<dbReference type="NCBIfam" id="NF008168">
    <property type="entry name" value="PRK10917.2-2"/>
    <property type="match status" value="1"/>
</dbReference>
<dbReference type="GO" id="GO:0005524">
    <property type="term" value="F:ATP binding"/>
    <property type="evidence" value="ECO:0007669"/>
    <property type="project" value="UniProtKB-KW"/>
</dbReference>
<dbReference type="InterPro" id="IPR011545">
    <property type="entry name" value="DEAD/DEAH_box_helicase_dom"/>
</dbReference>
<evidence type="ECO:0000256" key="3">
    <source>
        <dbReference type="ARBA" id="ARBA00022741"/>
    </source>
</evidence>
<evidence type="ECO:0000256" key="4">
    <source>
        <dbReference type="ARBA" id="ARBA00022763"/>
    </source>
</evidence>
<dbReference type="PANTHER" id="PTHR47964:SF1">
    <property type="entry name" value="ATP-DEPENDENT DNA HELICASE HOMOLOG RECG, CHLOROPLASTIC"/>
    <property type="match status" value="1"/>
</dbReference>
<dbReference type="GO" id="GO:0006281">
    <property type="term" value="P:DNA repair"/>
    <property type="evidence" value="ECO:0007669"/>
    <property type="project" value="UniProtKB-UniRule"/>
</dbReference>
<dbReference type="Pfam" id="PF19833">
    <property type="entry name" value="RecG_dom3_C"/>
    <property type="match status" value="1"/>
</dbReference>